<dbReference type="AlphaFoldDB" id="A0A0K2UBX3"/>
<dbReference type="EMBL" id="HACA01018377">
    <property type="protein sequence ID" value="CDW35738.1"/>
    <property type="molecule type" value="Transcribed_RNA"/>
</dbReference>
<name>A0A0K2UBX3_LEPSM</name>
<keyword evidence="1" id="KW-1133">Transmembrane helix</keyword>
<feature type="transmembrane region" description="Helical" evidence="1">
    <location>
        <begin position="40"/>
        <end position="60"/>
    </location>
</feature>
<keyword evidence="1" id="KW-0812">Transmembrane</keyword>
<protein>
    <submittedName>
        <fullName evidence="2">Uncharacterized protein</fullName>
    </submittedName>
</protein>
<evidence type="ECO:0000313" key="2">
    <source>
        <dbReference type="EMBL" id="CDW35738.1"/>
    </source>
</evidence>
<organism evidence="2">
    <name type="scientific">Lepeophtheirus salmonis</name>
    <name type="common">Salmon louse</name>
    <name type="synonym">Caligus salmonis</name>
    <dbReference type="NCBI Taxonomy" id="72036"/>
    <lineage>
        <taxon>Eukaryota</taxon>
        <taxon>Metazoa</taxon>
        <taxon>Ecdysozoa</taxon>
        <taxon>Arthropoda</taxon>
        <taxon>Crustacea</taxon>
        <taxon>Multicrustacea</taxon>
        <taxon>Hexanauplia</taxon>
        <taxon>Copepoda</taxon>
        <taxon>Siphonostomatoida</taxon>
        <taxon>Caligidae</taxon>
        <taxon>Lepeophtheirus</taxon>
    </lineage>
</organism>
<reference evidence="2" key="1">
    <citation type="submission" date="2014-05" db="EMBL/GenBank/DDBJ databases">
        <authorList>
            <person name="Chronopoulou M."/>
        </authorList>
    </citation>
    <scope>NUCLEOTIDE SEQUENCE</scope>
    <source>
        <tissue evidence="2">Whole organism</tissue>
    </source>
</reference>
<keyword evidence="1" id="KW-0472">Membrane</keyword>
<sequence>MGYYKGYLMFQAAEQEFNLPWARATILPSLFNTITLPGTLFWGASTPFHLCSMASLIPMLRERHNYRKVTLSY</sequence>
<proteinExistence type="predicted"/>
<evidence type="ECO:0000256" key="1">
    <source>
        <dbReference type="SAM" id="Phobius"/>
    </source>
</evidence>
<accession>A0A0K2UBX3</accession>